<keyword evidence="2" id="KW-1185">Reference proteome</keyword>
<reference evidence="1 2" key="1">
    <citation type="submission" date="2021-02" db="EMBL/GenBank/DDBJ databases">
        <title>Porcisia hertigi Genome sequencing and assembly.</title>
        <authorList>
            <person name="Almutairi H."/>
            <person name="Gatherer D."/>
        </authorList>
    </citation>
    <scope>NUCLEOTIDE SEQUENCE [LARGE SCALE GENOMIC DNA]</scope>
    <source>
        <strain evidence="1 2">C119</strain>
    </source>
</reference>
<dbReference type="OrthoDB" id="264116at2759"/>
<protein>
    <submittedName>
        <fullName evidence="1">Uncharacterized protein</fullName>
    </submittedName>
</protein>
<gene>
    <name evidence="1" type="ORF">JKF63_04930</name>
</gene>
<dbReference type="AlphaFoldDB" id="A0A836IVG9"/>
<dbReference type="GeneID" id="94290978"/>
<name>A0A836IVG9_9TRYP</name>
<accession>A0A836IVG9</accession>
<dbReference type="RefSeq" id="XP_067757101.1">
    <property type="nucleotide sequence ID" value="XM_067900901.1"/>
</dbReference>
<dbReference type="EMBL" id="JAFJZO010000023">
    <property type="protein sequence ID" value="KAG5504478.1"/>
    <property type="molecule type" value="Genomic_DNA"/>
</dbReference>
<sequence>MQPILSAVPVDTYAAPRVNTSYKRASGEAAFRRSHASDRELPYVPALVRPQFQCLSEDNLRAIELRMEYQARSAALSQRIDARVGRVTAEAHMAAERRSATLRQHAARHAKAAAEMRVKRMQEDYRTIGF</sequence>
<evidence type="ECO:0000313" key="2">
    <source>
        <dbReference type="Proteomes" id="UP000674318"/>
    </source>
</evidence>
<comment type="caution">
    <text evidence="1">The sequence shown here is derived from an EMBL/GenBank/DDBJ whole genome shotgun (WGS) entry which is preliminary data.</text>
</comment>
<organism evidence="1 2">
    <name type="scientific">Porcisia hertigi</name>
    <dbReference type="NCBI Taxonomy" id="2761500"/>
    <lineage>
        <taxon>Eukaryota</taxon>
        <taxon>Discoba</taxon>
        <taxon>Euglenozoa</taxon>
        <taxon>Kinetoplastea</taxon>
        <taxon>Metakinetoplastina</taxon>
        <taxon>Trypanosomatida</taxon>
        <taxon>Trypanosomatidae</taxon>
        <taxon>Leishmaniinae</taxon>
        <taxon>Porcisia</taxon>
    </lineage>
</organism>
<dbReference type="KEGG" id="phet:94290978"/>
<proteinExistence type="predicted"/>
<dbReference type="Proteomes" id="UP000674318">
    <property type="component" value="Unassembled WGS sequence"/>
</dbReference>
<evidence type="ECO:0000313" key="1">
    <source>
        <dbReference type="EMBL" id="KAG5504478.1"/>
    </source>
</evidence>